<accession>A0ABT4W0I1</accession>
<comment type="caution">
    <text evidence="3">The sequence shown here is derived from an EMBL/GenBank/DDBJ whole genome shotgun (WGS) entry which is preliminary data.</text>
</comment>
<dbReference type="EMBL" id="JAQIIO010000003">
    <property type="protein sequence ID" value="MDA5094014.1"/>
    <property type="molecule type" value="Genomic_DNA"/>
</dbReference>
<evidence type="ECO:0008006" key="5">
    <source>
        <dbReference type="Google" id="ProtNLM"/>
    </source>
</evidence>
<dbReference type="RefSeq" id="WP_271053711.1">
    <property type="nucleotide sequence ID" value="NZ_JAQIIO010000003.1"/>
</dbReference>
<proteinExistence type="predicted"/>
<evidence type="ECO:0000256" key="2">
    <source>
        <dbReference type="SAM" id="SignalP"/>
    </source>
</evidence>
<feature type="chain" id="PRO_5046389740" description="Secreted protein" evidence="2">
    <location>
        <begin position="29"/>
        <end position="105"/>
    </location>
</feature>
<evidence type="ECO:0000256" key="1">
    <source>
        <dbReference type="SAM" id="MobiDB-lite"/>
    </source>
</evidence>
<keyword evidence="4" id="KW-1185">Reference proteome</keyword>
<feature type="region of interest" description="Disordered" evidence="1">
    <location>
        <begin position="85"/>
        <end position="105"/>
    </location>
</feature>
<name>A0ABT4W0I1_9RHOB</name>
<gene>
    <name evidence="3" type="ORF">O2N63_07920</name>
</gene>
<protein>
    <recommendedName>
        <fullName evidence="5">Secreted protein</fullName>
    </recommendedName>
</protein>
<sequence length="105" mass="11248">MLTKSIKLTLPATALMIAVAGFSTSASAASGTTYNLCNLHNAPSHVLKQIADRDDFGDILMMMQSNCAGGAAIFTEAPTATLVGVASDDRPERGHRRERRDTLRR</sequence>
<evidence type="ECO:0000313" key="3">
    <source>
        <dbReference type="EMBL" id="MDA5094014.1"/>
    </source>
</evidence>
<organism evidence="3 4">
    <name type="scientific">Aliiroseovarius salicola</name>
    <dbReference type="NCBI Taxonomy" id="3009082"/>
    <lineage>
        <taxon>Bacteria</taxon>
        <taxon>Pseudomonadati</taxon>
        <taxon>Pseudomonadota</taxon>
        <taxon>Alphaproteobacteria</taxon>
        <taxon>Rhodobacterales</taxon>
        <taxon>Paracoccaceae</taxon>
        <taxon>Aliiroseovarius</taxon>
    </lineage>
</organism>
<evidence type="ECO:0000313" key="4">
    <source>
        <dbReference type="Proteomes" id="UP001528040"/>
    </source>
</evidence>
<keyword evidence="2" id="KW-0732">Signal</keyword>
<dbReference type="Proteomes" id="UP001528040">
    <property type="component" value="Unassembled WGS sequence"/>
</dbReference>
<reference evidence="3 4" key="1">
    <citation type="submission" date="2023-01" db="EMBL/GenBank/DDBJ databases">
        <authorList>
            <person name="Yoon J.-W."/>
        </authorList>
    </citation>
    <scope>NUCLEOTIDE SEQUENCE [LARGE SCALE GENOMIC DNA]</scope>
    <source>
        <strain evidence="3 4">KMU-50</strain>
    </source>
</reference>
<feature type="signal peptide" evidence="2">
    <location>
        <begin position="1"/>
        <end position="28"/>
    </location>
</feature>